<sequence length="115" mass="13499">MEHVAYVEQTMVAYCLGKPEDLALGVNHFNETLEDIRRTGREIWNLSDAAGIVQRDEHWYLWVKHKMDNGTMEGRIYESDQVEDVLNTVCIALPWLSAYDRMHIARQVQHEKHTM</sequence>
<proteinExistence type="predicted"/>
<gene>
    <name evidence="1" type="ORF">NZD89_17850</name>
</gene>
<evidence type="ECO:0000313" key="2">
    <source>
        <dbReference type="Proteomes" id="UP001164761"/>
    </source>
</evidence>
<reference evidence="1" key="1">
    <citation type="submission" date="2022-08" db="EMBL/GenBank/DDBJ databases">
        <title>Alicyclobacillus fastidiosus DSM 17978, complete genome.</title>
        <authorList>
            <person name="Wang Q."/>
            <person name="Cai R."/>
            <person name="Wang Z."/>
        </authorList>
    </citation>
    <scope>NUCLEOTIDE SEQUENCE</scope>
    <source>
        <strain evidence="1">DSM 17978</strain>
    </source>
</reference>
<dbReference type="EMBL" id="CP104067">
    <property type="protein sequence ID" value="WAH40231.1"/>
    <property type="molecule type" value="Genomic_DNA"/>
</dbReference>
<evidence type="ECO:0000313" key="1">
    <source>
        <dbReference type="EMBL" id="WAH40231.1"/>
    </source>
</evidence>
<keyword evidence="2" id="KW-1185">Reference proteome</keyword>
<organism evidence="1 2">
    <name type="scientific">Alicyclobacillus fastidiosus</name>
    <dbReference type="NCBI Taxonomy" id="392011"/>
    <lineage>
        <taxon>Bacteria</taxon>
        <taxon>Bacillati</taxon>
        <taxon>Bacillota</taxon>
        <taxon>Bacilli</taxon>
        <taxon>Bacillales</taxon>
        <taxon>Alicyclobacillaceae</taxon>
        <taxon>Alicyclobacillus</taxon>
    </lineage>
</organism>
<name>A0ABY6ZBI7_9BACL</name>
<dbReference type="Proteomes" id="UP001164761">
    <property type="component" value="Chromosome"/>
</dbReference>
<dbReference type="RefSeq" id="WP_268004128.1">
    <property type="nucleotide sequence ID" value="NZ_BSUT01000001.1"/>
</dbReference>
<protein>
    <submittedName>
        <fullName evidence="1">Uncharacterized protein</fullName>
    </submittedName>
</protein>
<accession>A0ABY6ZBI7</accession>